<dbReference type="InterPro" id="IPR000932">
    <property type="entry name" value="PS_antenna-like"/>
</dbReference>
<name>A0ABR9UM95_9CHRO</name>
<keyword evidence="4 10" id="KW-0812">Transmembrane</keyword>
<dbReference type="SUPFAM" id="SSF161077">
    <property type="entry name" value="Photosystem II antenna protein-like"/>
    <property type="match status" value="1"/>
</dbReference>
<feature type="transmembrane region" description="Helical" evidence="10">
    <location>
        <begin position="302"/>
        <end position="325"/>
    </location>
</feature>
<evidence type="ECO:0000256" key="1">
    <source>
        <dbReference type="ARBA" id="ARBA00004636"/>
    </source>
</evidence>
<reference evidence="11 12" key="1">
    <citation type="submission" date="2020-10" db="EMBL/GenBank/DDBJ databases">
        <authorList>
            <person name="Castelo-Branco R."/>
            <person name="Eusebio N."/>
            <person name="Adriana R."/>
            <person name="Vieira A."/>
            <person name="Brugerolle De Fraissinette N."/>
            <person name="Rezende De Castro R."/>
            <person name="Schneider M.P."/>
            <person name="Vasconcelos V."/>
            <person name="Leao P.N."/>
        </authorList>
    </citation>
    <scope>NUCLEOTIDE SEQUENCE [LARGE SCALE GENOMIC DNA]</scope>
    <source>
        <strain evidence="11 12">LEGE 06123</strain>
    </source>
</reference>
<dbReference type="NCBIfam" id="TIGR03041">
    <property type="entry name" value="PS_antenn_a_b"/>
    <property type="match status" value="1"/>
</dbReference>
<protein>
    <submittedName>
        <fullName evidence="11">Chlorophyll a/b binding light-harvesting protein</fullName>
    </submittedName>
</protein>
<dbReference type="InterPro" id="IPR036001">
    <property type="entry name" value="PS_II_antenna-like_sf"/>
</dbReference>
<keyword evidence="12" id="KW-1185">Reference proteome</keyword>
<keyword evidence="5 10" id="KW-1133">Transmembrane helix</keyword>
<evidence type="ECO:0000256" key="7">
    <source>
        <dbReference type="ARBA" id="ARBA00023078"/>
    </source>
</evidence>
<keyword evidence="6" id="KW-0157">Chromophore</keyword>
<keyword evidence="3" id="KW-0602">Photosynthesis</keyword>
<comment type="subcellular location">
    <subcellularLocation>
        <location evidence="1">Cellular thylakoid membrane</location>
        <topology evidence="1">Multi-pass membrane protein</topology>
    </subcellularLocation>
</comment>
<feature type="region of interest" description="Disordered" evidence="9">
    <location>
        <begin position="422"/>
        <end position="460"/>
    </location>
</feature>
<organism evidence="11 12">
    <name type="scientific">Gloeocapsopsis crepidinum LEGE 06123</name>
    <dbReference type="NCBI Taxonomy" id="588587"/>
    <lineage>
        <taxon>Bacteria</taxon>
        <taxon>Bacillati</taxon>
        <taxon>Cyanobacteriota</taxon>
        <taxon>Cyanophyceae</taxon>
        <taxon>Oscillatoriophycideae</taxon>
        <taxon>Chroococcales</taxon>
        <taxon>Chroococcaceae</taxon>
        <taxon>Gloeocapsopsis</taxon>
    </lineage>
</organism>
<sequence>MQTSSKNKVKYPWWAGNARFINLSGTFLVAHIAHAAIACFGVGALILWEIARYSPTQPMYEQRLFFLPRLATQGWGVLNNQAIDTQPYFRIAVVLIISSLVFGFGTWFHRTRVAPSLEDEKPIARRYHFNWDDPQKLGFILGNHLIFLGIGALLVAAKAIFFGGLYDANVGAVRVVTNPTLNPLVIGDRILHLFTVNNLEDVVGGHIYAAALLILGGIWHISQEPFDWVKRRFIFSGNAILGYSLFGLAIAGFAGAFYCGFNTLVYPEEFYGVRSQFKLFLLPHFYTPGDPEPTSRIWLANAYFYLAFVVLQGSLWHFGLASSYFEPVLESWKNAFSEILPNPNLAYQKHFSYQPQSNLNTFYETPIIEQKPAFAYQQPANDNLYNPSQANGKLSRINSQQNQKVLYEFNYPKNHANPFYETPTEEQSNLKYPQSMPRKLYETTYQTRKSSQRETFRYGK</sequence>
<evidence type="ECO:0000256" key="9">
    <source>
        <dbReference type="SAM" id="MobiDB-lite"/>
    </source>
</evidence>
<evidence type="ECO:0000256" key="5">
    <source>
        <dbReference type="ARBA" id="ARBA00022989"/>
    </source>
</evidence>
<keyword evidence="8 10" id="KW-0472">Membrane</keyword>
<comment type="caution">
    <text evidence="11">The sequence shown here is derived from an EMBL/GenBank/DDBJ whole genome shotgun (WGS) entry which is preliminary data.</text>
</comment>
<dbReference type="Pfam" id="PF00421">
    <property type="entry name" value="PSII"/>
    <property type="match status" value="1"/>
</dbReference>
<feature type="transmembrane region" description="Helical" evidence="10">
    <location>
        <begin position="88"/>
        <end position="108"/>
    </location>
</feature>
<evidence type="ECO:0000256" key="4">
    <source>
        <dbReference type="ARBA" id="ARBA00022692"/>
    </source>
</evidence>
<feature type="transmembrane region" description="Helical" evidence="10">
    <location>
        <begin position="233"/>
        <end position="258"/>
    </location>
</feature>
<gene>
    <name evidence="11" type="ORF">IQ230_01955</name>
</gene>
<accession>A0ABR9UM95</accession>
<keyword evidence="7" id="KW-0793">Thylakoid</keyword>
<dbReference type="Proteomes" id="UP000651156">
    <property type="component" value="Unassembled WGS sequence"/>
</dbReference>
<feature type="transmembrane region" description="Helical" evidence="10">
    <location>
        <begin position="145"/>
        <end position="166"/>
    </location>
</feature>
<feature type="compositionally biased region" description="Basic and acidic residues" evidence="9">
    <location>
        <begin position="451"/>
        <end position="460"/>
    </location>
</feature>
<keyword evidence="2" id="KW-0148">Chlorophyll</keyword>
<evidence type="ECO:0000256" key="2">
    <source>
        <dbReference type="ARBA" id="ARBA00022494"/>
    </source>
</evidence>
<evidence type="ECO:0000313" key="12">
    <source>
        <dbReference type="Proteomes" id="UP000651156"/>
    </source>
</evidence>
<evidence type="ECO:0000256" key="8">
    <source>
        <dbReference type="ARBA" id="ARBA00023136"/>
    </source>
</evidence>
<feature type="transmembrane region" description="Helical" evidence="10">
    <location>
        <begin position="20"/>
        <end position="48"/>
    </location>
</feature>
<proteinExistence type="predicted"/>
<evidence type="ECO:0000256" key="3">
    <source>
        <dbReference type="ARBA" id="ARBA00022531"/>
    </source>
</evidence>
<evidence type="ECO:0000256" key="6">
    <source>
        <dbReference type="ARBA" id="ARBA00022991"/>
    </source>
</evidence>
<feature type="transmembrane region" description="Helical" evidence="10">
    <location>
        <begin position="203"/>
        <end position="221"/>
    </location>
</feature>
<dbReference type="EMBL" id="JADEWN010000003">
    <property type="protein sequence ID" value="MBE9189148.1"/>
    <property type="molecule type" value="Genomic_DNA"/>
</dbReference>
<dbReference type="RefSeq" id="WP_193930289.1">
    <property type="nucleotide sequence ID" value="NZ_CAWPMZ010000072.1"/>
</dbReference>
<evidence type="ECO:0000313" key="11">
    <source>
        <dbReference type="EMBL" id="MBE9189148.1"/>
    </source>
</evidence>
<evidence type="ECO:0000256" key="10">
    <source>
        <dbReference type="SAM" id="Phobius"/>
    </source>
</evidence>